<evidence type="ECO:0000256" key="5">
    <source>
        <dbReference type="ARBA" id="ARBA00022723"/>
    </source>
</evidence>
<dbReference type="Proteomes" id="UP000327044">
    <property type="component" value="Unassembled WGS sequence"/>
</dbReference>
<dbReference type="InParanoid" id="A0A5N4ATX5"/>
<evidence type="ECO:0000256" key="6">
    <source>
        <dbReference type="ARBA" id="ARBA00022801"/>
    </source>
</evidence>
<evidence type="ECO:0000313" key="10">
    <source>
        <dbReference type="Proteomes" id="UP000327044"/>
    </source>
</evidence>
<reference evidence="9 10" key="1">
    <citation type="journal article" date="2018" name="Elife">
        <title>Firefly genomes illuminate parallel origins of bioluminescence in beetles.</title>
        <authorList>
            <person name="Fallon T.R."/>
            <person name="Lower S.E."/>
            <person name="Chang C.H."/>
            <person name="Bessho-Uehara M."/>
            <person name="Martin G.J."/>
            <person name="Bewick A.J."/>
            <person name="Behringer M."/>
            <person name="Debat H.J."/>
            <person name="Wong I."/>
            <person name="Day J.C."/>
            <person name="Suvorov A."/>
            <person name="Silva C.J."/>
            <person name="Stanger-Hall K.F."/>
            <person name="Hall D.W."/>
            <person name="Schmitz R.J."/>
            <person name="Nelson D.R."/>
            <person name="Lewis S.M."/>
            <person name="Shigenobu S."/>
            <person name="Bybee S.M."/>
            <person name="Larracuente A.M."/>
            <person name="Oba Y."/>
            <person name="Weng J.K."/>
        </authorList>
    </citation>
    <scope>NUCLEOTIDE SEQUENCE [LARGE SCALE GENOMIC DNA]</scope>
    <source>
        <strain evidence="9">1611_PpyrPB1</strain>
        <tissue evidence="9">Whole body</tissue>
    </source>
</reference>
<comment type="subcellular location">
    <subcellularLocation>
        <location evidence="2">Nucleus</location>
    </subcellularLocation>
</comment>
<name>A0A5N4ATX5_PHOPY</name>
<evidence type="ECO:0000313" key="9">
    <source>
        <dbReference type="EMBL" id="KAB0800670.1"/>
    </source>
</evidence>
<evidence type="ECO:0000256" key="1">
    <source>
        <dbReference type="ARBA" id="ARBA00001968"/>
    </source>
</evidence>
<dbReference type="GO" id="GO:0046872">
    <property type="term" value="F:metal ion binding"/>
    <property type="evidence" value="ECO:0007669"/>
    <property type="project" value="UniProtKB-KW"/>
</dbReference>
<feature type="domain" description="DDE Tnp4" evidence="8">
    <location>
        <begin position="29"/>
        <end position="193"/>
    </location>
</feature>
<evidence type="ECO:0000256" key="4">
    <source>
        <dbReference type="ARBA" id="ARBA00022722"/>
    </source>
</evidence>
<keyword evidence="10" id="KW-1185">Reference proteome</keyword>
<evidence type="ECO:0000256" key="7">
    <source>
        <dbReference type="ARBA" id="ARBA00023242"/>
    </source>
</evidence>
<proteinExistence type="inferred from homology"/>
<protein>
    <recommendedName>
        <fullName evidence="8">DDE Tnp4 domain-containing protein</fullName>
    </recommendedName>
</protein>
<evidence type="ECO:0000256" key="3">
    <source>
        <dbReference type="ARBA" id="ARBA00006958"/>
    </source>
</evidence>
<gene>
    <name evidence="9" type="ORF">PPYR_06409</name>
</gene>
<dbReference type="GO" id="GO:0005634">
    <property type="term" value="C:nucleus"/>
    <property type="evidence" value="ECO:0007669"/>
    <property type="project" value="UniProtKB-SubCell"/>
</dbReference>
<keyword evidence="6" id="KW-0378">Hydrolase</keyword>
<dbReference type="InterPro" id="IPR027806">
    <property type="entry name" value="HARBI1_dom"/>
</dbReference>
<comment type="cofactor">
    <cofactor evidence="1">
        <name>a divalent metal cation</name>
        <dbReference type="ChEBI" id="CHEBI:60240"/>
    </cofactor>
</comment>
<dbReference type="PANTHER" id="PTHR22930:SF220">
    <property type="entry name" value="PROTEIN ALP1-LIKE"/>
    <property type="match status" value="1"/>
</dbReference>
<keyword evidence="5" id="KW-0479">Metal-binding</keyword>
<dbReference type="EMBL" id="VVIM01000004">
    <property type="protein sequence ID" value="KAB0800670.1"/>
    <property type="molecule type" value="Genomic_DNA"/>
</dbReference>
<comment type="similarity">
    <text evidence="3">Belongs to the HARBI1 family.</text>
</comment>
<keyword evidence="4" id="KW-0540">Nuclease</keyword>
<accession>A0A5N4ATX5</accession>
<dbReference type="Pfam" id="PF13359">
    <property type="entry name" value="DDE_Tnp_4"/>
    <property type="match status" value="1"/>
</dbReference>
<evidence type="ECO:0000259" key="8">
    <source>
        <dbReference type="Pfam" id="PF13359"/>
    </source>
</evidence>
<keyword evidence="7" id="KW-0539">Nucleus</keyword>
<dbReference type="PANTHER" id="PTHR22930">
    <property type="match status" value="1"/>
</dbReference>
<dbReference type="InterPro" id="IPR045249">
    <property type="entry name" value="HARBI1-like"/>
</dbReference>
<organism evidence="9 10">
    <name type="scientific">Photinus pyralis</name>
    <name type="common">Common eastern firefly</name>
    <name type="synonym">Lampyris pyralis</name>
    <dbReference type="NCBI Taxonomy" id="7054"/>
    <lineage>
        <taxon>Eukaryota</taxon>
        <taxon>Metazoa</taxon>
        <taxon>Ecdysozoa</taxon>
        <taxon>Arthropoda</taxon>
        <taxon>Hexapoda</taxon>
        <taxon>Insecta</taxon>
        <taxon>Pterygota</taxon>
        <taxon>Neoptera</taxon>
        <taxon>Endopterygota</taxon>
        <taxon>Coleoptera</taxon>
        <taxon>Polyphaga</taxon>
        <taxon>Elateriformia</taxon>
        <taxon>Elateroidea</taxon>
        <taxon>Lampyridae</taxon>
        <taxon>Lampyrinae</taxon>
        <taxon>Photinus</taxon>
    </lineage>
</organism>
<dbReference type="GO" id="GO:0016787">
    <property type="term" value="F:hydrolase activity"/>
    <property type="evidence" value="ECO:0007669"/>
    <property type="project" value="UniProtKB-KW"/>
</dbReference>
<sequence>MPQPTKGILISCAEKFESIWNFPNCVAAIDGKHITIQAPAGSGSLSFNYKKTFSIVLLAMVDPEYRFIAVDVGGYGKNSDGGLFNNSRMGKALQNNTFGIPEDRPITENGKPLPFVIVGDEAFPSKTYLMRPYPGRGLSEDKKIFNYRLSRARRVSENAFGILCQKFRVFLNKIQVHPNNVDKIVLSSLCLHNFLRSDNVFLNALDEENSEKERPIFINLPHIGGKSSTDAIEVREDFTKYFTSAAGTVPWQMDTVNAGIL</sequence>
<dbReference type="AlphaFoldDB" id="A0A5N4ATX5"/>
<comment type="caution">
    <text evidence="9">The sequence shown here is derived from an EMBL/GenBank/DDBJ whole genome shotgun (WGS) entry which is preliminary data.</text>
</comment>
<evidence type="ECO:0000256" key="2">
    <source>
        <dbReference type="ARBA" id="ARBA00004123"/>
    </source>
</evidence>
<dbReference type="GO" id="GO:0004518">
    <property type="term" value="F:nuclease activity"/>
    <property type="evidence" value="ECO:0007669"/>
    <property type="project" value="UniProtKB-KW"/>
</dbReference>